<evidence type="ECO:0000256" key="6">
    <source>
        <dbReference type="SAM" id="Phobius"/>
    </source>
</evidence>
<dbReference type="PANTHER" id="PTHR32309">
    <property type="entry name" value="TYROSINE-PROTEIN KINASE"/>
    <property type="match status" value="1"/>
</dbReference>
<accession>A0AAU8U274</accession>
<dbReference type="InterPro" id="IPR032807">
    <property type="entry name" value="GNVR"/>
</dbReference>
<dbReference type="InterPro" id="IPR003856">
    <property type="entry name" value="LPS_length_determ_N"/>
</dbReference>
<keyword evidence="5 6" id="KW-0472">Membrane</keyword>
<protein>
    <submittedName>
        <fullName evidence="9">Polysaccharide biosynthesis protein</fullName>
    </submittedName>
</protein>
<feature type="domain" description="Tyrosine-protein kinase G-rich" evidence="8">
    <location>
        <begin position="226"/>
        <end position="300"/>
    </location>
</feature>
<name>A0AAU8U274_9BACT</name>
<dbReference type="AlphaFoldDB" id="A0AAU8U274"/>
<dbReference type="Pfam" id="PF13807">
    <property type="entry name" value="GNVR"/>
    <property type="match status" value="1"/>
</dbReference>
<evidence type="ECO:0000256" key="1">
    <source>
        <dbReference type="ARBA" id="ARBA00004651"/>
    </source>
</evidence>
<keyword evidence="4 6" id="KW-1133">Transmembrane helix</keyword>
<evidence type="ECO:0000313" key="9">
    <source>
        <dbReference type="EMBL" id="AKT90571.1"/>
    </source>
</evidence>
<dbReference type="KEGG" id="cure:CUREO_0709"/>
<evidence type="ECO:0000256" key="3">
    <source>
        <dbReference type="ARBA" id="ARBA00022692"/>
    </source>
</evidence>
<proteinExistence type="predicted"/>
<gene>
    <name evidence="9" type="ORF">CUREO_0709</name>
</gene>
<dbReference type="Proteomes" id="UP000063971">
    <property type="component" value="Chromosome"/>
</dbReference>
<reference evidence="9 10" key="1">
    <citation type="journal article" date="2015" name="Genome Announc.">
        <title>Complete Genome Sequence of the Campylobacter ureolyticus Clinical Isolate RIGS 9880.</title>
        <authorList>
            <person name="Miller W.G."/>
            <person name="Yee E."/>
            <person name="On S.L."/>
            <person name="Andersen L.P."/>
            <person name="Bono J.L."/>
        </authorList>
    </citation>
    <scope>NUCLEOTIDE SEQUENCE [LARGE SCALE GENOMIC DNA]</scope>
    <source>
        <strain evidence="9 10">RIGS 9880</strain>
    </source>
</reference>
<feature type="transmembrane region" description="Helical" evidence="6">
    <location>
        <begin position="280"/>
        <end position="301"/>
    </location>
</feature>
<organism evidence="9 10">
    <name type="scientific">Campylobacter ureolyticus RIGS 9880</name>
    <dbReference type="NCBI Taxonomy" id="1032069"/>
    <lineage>
        <taxon>Bacteria</taxon>
        <taxon>Pseudomonadati</taxon>
        <taxon>Campylobacterota</taxon>
        <taxon>Epsilonproteobacteria</taxon>
        <taxon>Campylobacterales</taxon>
        <taxon>Campylobacteraceae</taxon>
        <taxon>Campylobacter</taxon>
    </lineage>
</organism>
<evidence type="ECO:0000256" key="5">
    <source>
        <dbReference type="ARBA" id="ARBA00023136"/>
    </source>
</evidence>
<dbReference type="GO" id="GO:0005886">
    <property type="term" value="C:plasma membrane"/>
    <property type="evidence" value="ECO:0007669"/>
    <property type="project" value="UniProtKB-SubCell"/>
</dbReference>
<keyword evidence="2" id="KW-1003">Cell membrane</keyword>
<feature type="domain" description="Polysaccharide chain length determinant N-terminal" evidence="7">
    <location>
        <begin position="11"/>
        <end position="57"/>
    </location>
</feature>
<keyword evidence="3 6" id="KW-0812">Transmembrane</keyword>
<dbReference type="RefSeq" id="WP_024961781.1">
    <property type="nucleotide sequence ID" value="NZ_CP012195.1"/>
</dbReference>
<dbReference type="EMBL" id="CP012195">
    <property type="protein sequence ID" value="AKT90571.1"/>
    <property type="molecule type" value="Genomic_DNA"/>
</dbReference>
<sequence>MDKEEILIKDDEIDLVELFKTLWGYKIIIFLVTFLFMVLGAIYAFIIATPKYEISATFENGYYKDLPASNEKKSFVDITSRIESLNVKWIKSLEKIPSLDFKFNKIELIKDDKSRFNVSIFAKNNEIGISKIKEILTNLKNEDEIDLGIYKKNIENKIDDAIKMINILKQKELSLQNSLKMVDKESSDTLQKIIEFNKKLSSQNNANLEIALASLLDLQTRIENKRLSLNNSIAENKTSIVNLEASIKNLRIKILPTSYSETKILSNIVTYEKPVKPKKALILLISCFIGLFVSIFGVLVWDVVKIETNTKV</sequence>
<dbReference type="Pfam" id="PF02706">
    <property type="entry name" value="Wzz"/>
    <property type="match status" value="1"/>
</dbReference>
<dbReference type="PANTHER" id="PTHR32309:SF13">
    <property type="entry name" value="FERRIC ENTEROBACTIN TRANSPORT PROTEIN FEPE"/>
    <property type="match status" value="1"/>
</dbReference>
<evidence type="ECO:0000313" key="10">
    <source>
        <dbReference type="Proteomes" id="UP000063971"/>
    </source>
</evidence>
<evidence type="ECO:0000259" key="8">
    <source>
        <dbReference type="Pfam" id="PF13807"/>
    </source>
</evidence>
<dbReference type="GO" id="GO:0004713">
    <property type="term" value="F:protein tyrosine kinase activity"/>
    <property type="evidence" value="ECO:0007669"/>
    <property type="project" value="TreeGrafter"/>
</dbReference>
<feature type="transmembrane region" description="Helical" evidence="6">
    <location>
        <begin position="27"/>
        <end position="48"/>
    </location>
</feature>
<evidence type="ECO:0000256" key="4">
    <source>
        <dbReference type="ARBA" id="ARBA00022989"/>
    </source>
</evidence>
<comment type="subcellular location">
    <subcellularLocation>
        <location evidence="1">Cell membrane</location>
        <topology evidence="1">Multi-pass membrane protein</topology>
    </subcellularLocation>
</comment>
<evidence type="ECO:0000259" key="7">
    <source>
        <dbReference type="Pfam" id="PF02706"/>
    </source>
</evidence>
<dbReference type="InterPro" id="IPR050445">
    <property type="entry name" value="Bact_polysacc_biosynth/exp"/>
</dbReference>
<evidence type="ECO:0000256" key="2">
    <source>
        <dbReference type="ARBA" id="ARBA00022475"/>
    </source>
</evidence>